<organism evidence="1 2">
    <name type="scientific">Ambispora gerdemannii</name>
    <dbReference type="NCBI Taxonomy" id="144530"/>
    <lineage>
        <taxon>Eukaryota</taxon>
        <taxon>Fungi</taxon>
        <taxon>Fungi incertae sedis</taxon>
        <taxon>Mucoromycota</taxon>
        <taxon>Glomeromycotina</taxon>
        <taxon>Glomeromycetes</taxon>
        <taxon>Archaeosporales</taxon>
        <taxon>Ambisporaceae</taxon>
        <taxon>Ambispora</taxon>
    </lineage>
</organism>
<dbReference type="AlphaFoldDB" id="A0A9N9CRQ4"/>
<keyword evidence="2" id="KW-1185">Reference proteome</keyword>
<proteinExistence type="predicted"/>
<evidence type="ECO:0000313" key="1">
    <source>
        <dbReference type="EMBL" id="CAG8613590.1"/>
    </source>
</evidence>
<evidence type="ECO:0000313" key="2">
    <source>
        <dbReference type="Proteomes" id="UP000789831"/>
    </source>
</evidence>
<accession>A0A9N9CRQ4</accession>
<protein>
    <submittedName>
        <fullName evidence="1">1464_t:CDS:1</fullName>
    </submittedName>
</protein>
<comment type="caution">
    <text evidence="1">The sequence shown here is derived from an EMBL/GenBank/DDBJ whole genome shotgun (WGS) entry which is preliminary data.</text>
</comment>
<name>A0A9N9CRQ4_9GLOM</name>
<dbReference type="OrthoDB" id="2338404at2759"/>
<dbReference type="EMBL" id="CAJVPL010002551">
    <property type="protein sequence ID" value="CAG8613590.1"/>
    <property type="molecule type" value="Genomic_DNA"/>
</dbReference>
<sequence length="285" mass="33848">ISLLQGITKEQNSIQEKSVSHEIFNELKTSNIYFEILSKQISIVFDLQDLKPTENLHLAIQKALKSNTPIKNLKLVFQEFGHYFHTKLIFGNKLQRIILKENTEYLDHSKEFDDIIEIDPFLEKWRELVQPFDSSYMIGMDGYPIKLSQIRKWFDIVSNRISEWSIVKRVVVPLYTILNISQQREIENLFIKENFVSMFEMTQFLDYNSGYQRIEYDSQLESDNYQLFGNVLTLHKEKIENVHVKFSMKTEFGFSVSWHDFRQDYVQAECKQTLFSSVDVNRLPE</sequence>
<gene>
    <name evidence="1" type="ORF">AGERDE_LOCUS9717</name>
</gene>
<reference evidence="1" key="1">
    <citation type="submission" date="2021-06" db="EMBL/GenBank/DDBJ databases">
        <authorList>
            <person name="Kallberg Y."/>
            <person name="Tangrot J."/>
            <person name="Rosling A."/>
        </authorList>
    </citation>
    <scope>NUCLEOTIDE SEQUENCE</scope>
    <source>
        <strain evidence="1">MT106</strain>
    </source>
</reference>
<feature type="non-terminal residue" evidence="1">
    <location>
        <position position="1"/>
    </location>
</feature>
<dbReference type="Proteomes" id="UP000789831">
    <property type="component" value="Unassembled WGS sequence"/>
</dbReference>